<reference evidence="9" key="1">
    <citation type="submission" date="2022-07" db="EMBL/GenBank/DDBJ databases">
        <title>Enhanced cultured diversity of the mouse gut microbiota enables custom-made synthetic communities.</title>
        <authorList>
            <person name="Afrizal A."/>
        </authorList>
    </citation>
    <scope>NUCLEOTIDE SEQUENCE</scope>
    <source>
        <strain evidence="9">DSM 28593</strain>
    </source>
</reference>
<evidence type="ECO:0000256" key="4">
    <source>
        <dbReference type="ARBA" id="ARBA00022692"/>
    </source>
</evidence>
<evidence type="ECO:0000313" key="9">
    <source>
        <dbReference type="EMBL" id="MCR1899369.1"/>
    </source>
</evidence>
<feature type="transmembrane region" description="Helical" evidence="7">
    <location>
        <begin position="47"/>
        <end position="67"/>
    </location>
</feature>
<evidence type="ECO:0000256" key="7">
    <source>
        <dbReference type="SAM" id="Phobius"/>
    </source>
</evidence>
<accession>A0AAE3L2V5</accession>
<feature type="transmembrane region" description="Helical" evidence="7">
    <location>
        <begin position="338"/>
        <end position="355"/>
    </location>
</feature>
<evidence type="ECO:0000256" key="3">
    <source>
        <dbReference type="ARBA" id="ARBA00022519"/>
    </source>
</evidence>
<dbReference type="InterPro" id="IPR010656">
    <property type="entry name" value="DctM"/>
</dbReference>
<dbReference type="NCBIfam" id="TIGR00786">
    <property type="entry name" value="dctM"/>
    <property type="match status" value="1"/>
</dbReference>
<dbReference type="PANTHER" id="PTHR33362:SF3">
    <property type="entry name" value="SIALIC ACID TRAP TRANSPORTER PERMEASE PROTEIN SIAT"/>
    <property type="match status" value="1"/>
</dbReference>
<keyword evidence="4 7" id="KW-0812">Transmembrane</keyword>
<evidence type="ECO:0000256" key="1">
    <source>
        <dbReference type="ARBA" id="ARBA00004429"/>
    </source>
</evidence>
<dbReference type="Pfam" id="PF06808">
    <property type="entry name" value="DctM"/>
    <property type="match status" value="1"/>
</dbReference>
<feature type="domain" description="TRAP C4-dicarboxylate transport system permease DctM subunit" evidence="8">
    <location>
        <begin position="7"/>
        <end position="417"/>
    </location>
</feature>
<feature type="transmembrane region" description="Helical" evidence="7">
    <location>
        <begin position="316"/>
        <end position="333"/>
    </location>
</feature>
<feature type="transmembrane region" description="Helical" evidence="7">
    <location>
        <begin position="244"/>
        <end position="262"/>
    </location>
</feature>
<dbReference type="EMBL" id="JANKAS010000009">
    <property type="protein sequence ID" value="MCR1899369.1"/>
    <property type="molecule type" value="Genomic_DNA"/>
</dbReference>
<keyword evidence="3" id="KW-0997">Cell inner membrane</keyword>
<proteinExistence type="predicted"/>
<dbReference type="GO" id="GO:0005886">
    <property type="term" value="C:plasma membrane"/>
    <property type="evidence" value="ECO:0007669"/>
    <property type="project" value="UniProtKB-SubCell"/>
</dbReference>
<feature type="transmembrane region" description="Helical" evidence="7">
    <location>
        <begin position="402"/>
        <end position="423"/>
    </location>
</feature>
<keyword evidence="5 7" id="KW-1133">Transmembrane helix</keyword>
<sequence>MILVIFIGVLVALFLIGASIPWAIGLTSMIVMLIESGFNGNLFGTMVQKMVAGTNNFTLLAIPFFLLAAKLMNVGSITKKIFRLCNGLVGWIPGGLGHANIAASIIFAGMSGAAVADASGLGTIEVEAMANEGFDREFSAAVTAASSTVGPIIPPSINLVVFGVAGGVSISKLLIAGVIPGLLMGLTMMVMVYYFAIKRGYPRRKFPTLREFWELISDAFFPILTPVILIGGITIGIFTPTEAAAIAALYAFILTVIVYREITLKQFIVVIKETVRETCAIMIIVAASSLFGYLLIKTQIPNILLENLFVLTQNKYLILLLLNLFLLVIGCFMETNSAIMILTPIILPITTMLGIDPIQIGIIMILNLMIGLLTPPIGMCLYATARVARIKLETMIKAIIPWYIPLGVSLLIVTYVPIISLWLPSLIKL</sequence>
<feature type="transmembrane region" description="Helical" evidence="7">
    <location>
        <begin position="88"/>
        <end position="110"/>
    </location>
</feature>
<organism evidence="9 10">
    <name type="scientific">Irregularibacter muris</name>
    <dbReference type="NCBI Taxonomy" id="1796619"/>
    <lineage>
        <taxon>Bacteria</taxon>
        <taxon>Bacillati</taxon>
        <taxon>Bacillota</taxon>
        <taxon>Clostridia</taxon>
        <taxon>Eubacteriales</taxon>
        <taxon>Eubacteriaceae</taxon>
        <taxon>Irregularibacter</taxon>
    </lineage>
</organism>
<protein>
    <submittedName>
        <fullName evidence="9">TRAP transporter large permease</fullName>
    </submittedName>
</protein>
<dbReference type="PANTHER" id="PTHR33362">
    <property type="entry name" value="SIALIC ACID TRAP TRANSPORTER PERMEASE PROTEIN SIAT-RELATED"/>
    <property type="match status" value="1"/>
</dbReference>
<evidence type="ECO:0000256" key="6">
    <source>
        <dbReference type="ARBA" id="ARBA00023136"/>
    </source>
</evidence>
<keyword evidence="10" id="KW-1185">Reference proteome</keyword>
<gene>
    <name evidence="9" type="ORF">NSA47_10275</name>
</gene>
<dbReference type="GO" id="GO:0022857">
    <property type="term" value="F:transmembrane transporter activity"/>
    <property type="evidence" value="ECO:0007669"/>
    <property type="project" value="TreeGrafter"/>
</dbReference>
<evidence type="ECO:0000256" key="2">
    <source>
        <dbReference type="ARBA" id="ARBA00022475"/>
    </source>
</evidence>
<feature type="transmembrane region" description="Helical" evidence="7">
    <location>
        <begin position="215"/>
        <end position="238"/>
    </location>
</feature>
<evidence type="ECO:0000313" key="10">
    <source>
        <dbReference type="Proteomes" id="UP001205748"/>
    </source>
</evidence>
<feature type="transmembrane region" description="Helical" evidence="7">
    <location>
        <begin position="361"/>
        <end position="382"/>
    </location>
</feature>
<name>A0AAE3L2V5_9FIRM</name>
<dbReference type="Proteomes" id="UP001205748">
    <property type="component" value="Unassembled WGS sequence"/>
</dbReference>
<dbReference type="RefSeq" id="WP_257531666.1">
    <property type="nucleotide sequence ID" value="NZ_JANKAS010000009.1"/>
</dbReference>
<dbReference type="PIRSF" id="PIRSF006066">
    <property type="entry name" value="HI0050"/>
    <property type="match status" value="1"/>
</dbReference>
<evidence type="ECO:0000256" key="5">
    <source>
        <dbReference type="ARBA" id="ARBA00022989"/>
    </source>
</evidence>
<keyword evidence="6 7" id="KW-0472">Membrane</keyword>
<evidence type="ECO:0000259" key="8">
    <source>
        <dbReference type="Pfam" id="PF06808"/>
    </source>
</evidence>
<comment type="caution">
    <text evidence="9">The sequence shown here is derived from an EMBL/GenBank/DDBJ whole genome shotgun (WGS) entry which is preliminary data.</text>
</comment>
<feature type="transmembrane region" description="Helical" evidence="7">
    <location>
        <begin position="274"/>
        <end position="296"/>
    </location>
</feature>
<feature type="transmembrane region" description="Helical" evidence="7">
    <location>
        <begin position="173"/>
        <end position="195"/>
    </location>
</feature>
<dbReference type="InterPro" id="IPR004681">
    <property type="entry name" value="TRAP_DctM"/>
</dbReference>
<comment type="subcellular location">
    <subcellularLocation>
        <location evidence="1">Cell inner membrane</location>
        <topology evidence="1">Multi-pass membrane protein</topology>
    </subcellularLocation>
</comment>
<dbReference type="AlphaFoldDB" id="A0AAE3L2V5"/>
<keyword evidence="2" id="KW-1003">Cell membrane</keyword>